<dbReference type="Proteomes" id="UP001175228">
    <property type="component" value="Unassembled WGS sequence"/>
</dbReference>
<evidence type="ECO:0000313" key="3">
    <source>
        <dbReference type="EMBL" id="KAK0490035.1"/>
    </source>
</evidence>
<dbReference type="EMBL" id="JAUEPU010000035">
    <property type="protein sequence ID" value="KAK0490035.1"/>
    <property type="molecule type" value="Genomic_DNA"/>
</dbReference>
<feature type="transmembrane region" description="Helical" evidence="1">
    <location>
        <begin position="80"/>
        <end position="102"/>
    </location>
</feature>
<keyword evidence="4" id="KW-1185">Reference proteome</keyword>
<proteinExistence type="predicted"/>
<evidence type="ECO:0000313" key="4">
    <source>
        <dbReference type="Proteomes" id="UP001175228"/>
    </source>
</evidence>
<evidence type="ECO:0000256" key="1">
    <source>
        <dbReference type="SAM" id="Phobius"/>
    </source>
</evidence>
<keyword evidence="1" id="KW-0472">Membrane</keyword>
<accession>A0AA39URR9</accession>
<protein>
    <recommendedName>
        <fullName evidence="2">DUF6534 domain-containing protein</fullName>
    </recommendedName>
</protein>
<keyword evidence="1" id="KW-0812">Transmembrane</keyword>
<organism evidence="3 4">
    <name type="scientific">Armillaria luteobubalina</name>
    <dbReference type="NCBI Taxonomy" id="153913"/>
    <lineage>
        <taxon>Eukaryota</taxon>
        <taxon>Fungi</taxon>
        <taxon>Dikarya</taxon>
        <taxon>Basidiomycota</taxon>
        <taxon>Agaricomycotina</taxon>
        <taxon>Agaricomycetes</taxon>
        <taxon>Agaricomycetidae</taxon>
        <taxon>Agaricales</taxon>
        <taxon>Marasmiineae</taxon>
        <taxon>Physalacriaceae</taxon>
        <taxon>Armillaria</taxon>
    </lineage>
</organism>
<feature type="transmembrane region" description="Helical" evidence="1">
    <location>
        <begin position="44"/>
        <end position="68"/>
    </location>
</feature>
<feature type="transmembrane region" description="Helical" evidence="1">
    <location>
        <begin position="155"/>
        <end position="178"/>
    </location>
</feature>
<feature type="domain" description="DUF6534" evidence="2">
    <location>
        <begin position="166"/>
        <end position="229"/>
    </location>
</feature>
<evidence type="ECO:0000259" key="2">
    <source>
        <dbReference type="Pfam" id="PF20152"/>
    </source>
</evidence>
<dbReference type="AlphaFoldDB" id="A0AA39URR9"/>
<dbReference type="InterPro" id="IPR045339">
    <property type="entry name" value="DUF6534"/>
</dbReference>
<dbReference type="PANTHER" id="PTHR40465">
    <property type="entry name" value="CHROMOSOME 1, WHOLE GENOME SHOTGUN SEQUENCE"/>
    <property type="match status" value="1"/>
</dbReference>
<gene>
    <name evidence="3" type="ORF">EDD18DRAFT_1359022</name>
</gene>
<feature type="transmembrane region" description="Helical" evidence="1">
    <location>
        <begin position="6"/>
        <end position="32"/>
    </location>
</feature>
<feature type="transmembrane region" description="Helical" evidence="1">
    <location>
        <begin position="114"/>
        <end position="135"/>
    </location>
</feature>
<reference evidence="3" key="1">
    <citation type="submission" date="2023-06" db="EMBL/GenBank/DDBJ databases">
        <authorList>
            <consortium name="Lawrence Berkeley National Laboratory"/>
            <person name="Ahrendt S."/>
            <person name="Sahu N."/>
            <person name="Indic B."/>
            <person name="Wong-Bajracharya J."/>
            <person name="Merenyi Z."/>
            <person name="Ke H.-M."/>
            <person name="Monk M."/>
            <person name="Kocsube S."/>
            <person name="Drula E."/>
            <person name="Lipzen A."/>
            <person name="Balint B."/>
            <person name="Henrissat B."/>
            <person name="Andreopoulos B."/>
            <person name="Martin F.M."/>
            <person name="Harder C.B."/>
            <person name="Rigling D."/>
            <person name="Ford K.L."/>
            <person name="Foster G.D."/>
            <person name="Pangilinan J."/>
            <person name="Papanicolaou A."/>
            <person name="Barry K."/>
            <person name="LaButti K."/>
            <person name="Viragh M."/>
            <person name="Koriabine M."/>
            <person name="Yan M."/>
            <person name="Riley R."/>
            <person name="Champramary S."/>
            <person name="Plett K.L."/>
            <person name="Tsai I.J."/>
            <person name="Slot J."/>
            <person name="Sipos G."/>
            <person name="Plett J."/>
            <person name="Nagy L.G."/>
            <person name="Grigoriev I.V."/>
        </authorList>
    </citation>
    <scope>NUCLEOTIDE SEQUENCE</scope>
    <source>
        <strain evidence="3">HWK02</strain>
    </source>
</reference>
<dbReference type="Pfam" id="PF20152">
    <property type="entry name" value="DUF6534"/>
    <property type="match status" value="1"/>
</dbReference>
<sequence>MSLDSTFGAFLIGAIVTAWLFGITCTQTWSYYTRYSDGIFLRALVGIVWTLEAVHAAFACHAAYFYVVTQYGNVAGLSEVTWSASLTVCVTGIITLMVHLFYARQLLIVSNRNVFLVSVLFFLAMGRVASSAAITGYSLKLKLYALFETPVMTNLLKISMCLYLGTDVLVAASLCYYLHTSRTGHKRVTDLLVIIFNRVYPGNLIYLSLYQVVANLYSNSFLASLNFRKPTKMTHINNKSSSEDDIVRIDNFNVISPLQEPSRASGALNLVPHTLFLFLIIEPANRLLLDQQHIDIHITRTTDTIRDADDDSSPEFEPKPTEL</sequence>
<comment type="caution">
    <text evidence="3">The sequence shown here is derived from an EMBL/GenBank/DDBJ whole genome shotgun (WGS) entry which is preliminary data.</text>
</comment>
<keyword evidence="1" id="KW-1133">Transmembrane helix</keyword>
<name>A0AA39URR9_9AGAR</name>
<dbReference type="PANTHER" id="PTHR40465:SF1">
    <property type="entry name" value="DUF6534 DOMAIN-CONTAINING PROTEIN"/>
    <property type="match status" value="1"/>
</dbReference>